<keyword evidence="2" id="KW-1185">Reference proteome</keyword>
<dbReference type="Proteomes" id="UP000192343">
    <property type="component" value="Unassembled WGS sequence"/>
</dbReference>
<gene>
    <name evidence="1" type="ORF">B4O97_16315</name>
</gene>
<name>A0A1Y1RUC5_9SPIO</name>
<accession>A0A1Y1RUC5</accession>
<evidence type="ECO:0000313" key="2">
    <source>
        <dbReference type="Proteomes" id="UP000192343"/>
    </source>
</evidence>
<comment type="caution">
    <text evidence="1">The sequence shown here is derived from an EMBL/GenBank/DDBJ whole genome shotgun (WGS) entry which is preliminary data.</text>
</comment>
<dbReference type="AlphaFoldDB" id="A0A1Y1RUC5"/>
<dbReference type="EMBL" id="MWQY01000022">
    <property type="protein sequence ID" value="ORC32627.1"/>
    <property type="molecule type" value="Genomic_DNA"/>
</dbReference>
<sequence length="162" mass="19164">MGRKCSICTHANSLEVNQALISGDSYRNIAKRFSVSIAALSRHKQYHLCFILGRAHVRQQQQEEHVLWKFIMEKEQRLSRLQETALHQEDFLYTLNLIKQELRLIEMQLPDNTKKICRYRTRFCTDTVLQDVLAHVLNVLEDYPDAREEMLSRLERLISTPH</sequence>
<evidence type="ECO:0000313" key="1">
    <source>
        <dbReference type="EMBL" id="ORC32627.1"/>
    </source>
</evidence>
<proteinExistence type="predicted"/>
<protein>
    <submittedName>
        <fullName evidence="1">Uncharacterized protein</fullName>
    </submittedName>
</protein>
<organism evidence="1 2">
    <name type="scientific">Marispirochaeta aestuarii</name>
    <dbReference type="NCBI Taxonomy" id="1963862"/>
    <lineage>
        <taxon>Bacteria</taxon>
        <taxon>Pseudomonadati</taxon>
        <taxon>Spirochaetota</taxon>
        <taxon>Spirochaetia</taxon>
        <taxon>Spirochaetales</taxon>
        <taxon>Spirochaetaceae</taxon>
        <taxon>Marispirochaeta</taxon>
    </lineage>
</organism>
<reference evidence="1 2" key="1">
    <citation type="submission" date="2017-03" db="EMBL/GenBank/DDBJ databases">
        <title>Draft Genome sequence of Marispirochaeta sp. strain JC444.</title>
        <authorList>
            <person name="Shivani Y."/>
            <person name="Subhash Y."/>
            <person name="Sasikala C."/>
            <person name="Ramana C."/>
        </authorList>
    </citation>
    <scope>NUCLEOTIDE SEQUENCE [LARGE SCALE GENOMIC DNA]</scope>
    <source>
        <strain evidence="1 2">JC444</strain>
    </source>
</reference>
<dbReference type="STRING" id="1963862.B4O97_16315"/>